<proteinExistence type="inferred from homology"/>
<dbReference type="SUPFAM" id="SSF161098">
    <property type="entry name" value="MetI-like"/>
    <property type="match status" value="1"/>
</dbReference>
<gene>
    <name evidence="7" type="ORF">SAMN02745166_00594</name>
</gene>
<feature type="transmembrane region" description="Helical" evidence="5">
    <location>
        <begin position="39"/>
        <end position="57"/>
    </location>
</feature>
<comment type="subcellular location">
    <subcellularLocation>
        <location evidence="1 5">Cell membrane</location>
        <topology evidence="1 5">Multi-pass membrane protein</topology>
    </subcellularLocation>
</comment>
<feature type="transmembrane region" description="Helical" evidence="5">
    <location>
        <begin position="7"/>
        <end position="27"/>
    </location>
</feature>
<evidence type="ECO:0000313" key="8">
    <source>
        <dbReference type="Proteomes" id="UP000190774"/>
    </source>
</evidence>
<dbReference type="Proteomes" id="UP000190774">
    <property type="component" value="Unassembled WGS sequence"/>
</dbReference>
<name>A0A1T4WS44_9BACT</name>
<protein>
    <submittedName>
        <fullName evidence="7">Microcin C transport system permease protein</fullName>
    </submittedName>
</protein>
<dbReference type="GO" id="GO:0055085">
    <property type="term" value="P:transmembrane transport"/>
    <property type="evidence" value="ECO:0007669"/>
    <property type="project" value="InterPro"/>
</dbReference>
<dbReference type="InterPro" id="IPR035906">
    <property type="entry name" value="MetI-like_sf"/>
</dbReference>
<dbReference type="CDD" id="cd06261">
    <property type="entry name" value="TM_PBP2"/>
    <property type="match status" value="1"/>
</dbReference>
<feature type="transmembrane region" description="Helical" evidence="5">
    <location>
        <begin position="466"/>
        <end position="488"/>
    </location>
</feature>
<dbReference type="OrthoDB" id="9797472at2"/>
<organism evidence="7 8">
    <name type="scientific">Prosthecobacter debontii</name>
    <dbReference type="NCBI Taxonomy" id="48467"/>
    <lineage>
        <taxon>Bacteria</taxon>
        <taxon>Pseudomonadati</taxon>
        <taxon>Verrucomicrobiota</taxon>
        <taxon>Verrucomicrobiia</taxon>
        <taxon>Verrucomicrobiales</taxon>
        <taxon>Verrucomicrobiaceae</taxon>
        <taxon>Prosthecobacter</taxon>
    </lineage>
</organism>
<dbReference type="PANTHER" id="PTHR30325:SF0">
    <property type="entry name" value="INNER MEMBRANE ABC TRANSPORTER PERMEASE PROTEIN YEJE"/>
    <property type="match status" value="1"/>
</dbReference>
<dbReference type="AlphaFoldDB" id="A0A1T4WS44"/>
<keyword evidence="3 5" id="KW-1133">Transmembrane helix</keyword>
<evidence type="ECO:0000256" key="4">
    <source>
        <dbReference type="ARBA" id="ARBA00023136"/>
    </source>
</evidence>
<reference evidence="8" key="1">
    <citation type="submission" date="2017-02" db="EMBL/GenBank/DDBJ databases">
        <authorList>
            <person name="Varghese N."/>
            <person name="Submissions S."/>
        </authorList>
    </citation>
    <scope>NUCLEOTIDE SEQUENCE [LARGE SCALE GENOMIC DNA]</scope>
    <source>
        <strain evidence="8">ATCC 700200</strain>
    </source>
</reference>
<keyword evidence="2 5" id="KW-0812">Transmembrane</keyword>
<feature type="transmembrane region" description="Helical" evidence="5">
    <location>
        <begin position="340"/>
        <end position="359"/>
    </location>
</feature>
<dbReference type="PROSITE" id="PS50928">
    <property type="entry name" value="ABC_TM1"/>
    <property type="match status" value="1"/>
</dbReference>
<evidence type="ECO:0000256" key="3">
    <source>
        <dbReference type="ARBA" id="ARBA00022989"/>
    </source>
</evidence>
<evidence type="ECO:0000313" key="7">
    <source>
        <dbReference type="EMBL" id="SKA80180.1"/>
    </source>
</evidence>
<keyword evidence="8" id="KW-1185">Reference proteome</keyword>
<feature type="transmembrane region" description="Helical" evidence="5">
    <location>
        <begin position="417"/>
        <end position="446"/>
    </location>
</feature>
<dbReference type="InterPro" id="IPR000515">
    <property type="entry name" value="MetI-like"/>
</dbReference>
<keyword evidence="5" id="KW-0813">Transport</keyword>
<evidence type="ECO:0000256" key="5">
    <source>
        <dbReference type="RuleBase" id="RU363032"/>
    </source>
</evidence>
<evidence type="ECO:0000256" key="1">
    <source>
        <dbReference type="ARBA" id="ARBA00004651"/>
    </source>
</evidence>
<dbReference type="STRING" id="48467.SAMN02745166_00594"/>
<feature type="transmembrane region" description="Helical" evidence="5">
    <location>
        <begin position="78"/>
        <end position="98"/>
    </location>
</feature>
<dbReference type="GO" id="GO:0005886">
    <property type="term" value="C:plasma membrane"/>
    <property type="evidence" value="ECO:0007669"/>
    <property type="project" value="UniProtKB-SubCell"/>
</dbReference>
<dbReference type="Pfam" id="PF00528">
    <property type="entry name" value="BPD_transp_1"/>
    <property type="match status" value="1"/>
</dbReference>
<keyword evidence="4 5" id="KW-0472">Membrane</keyword>
<dbReference type="RefSeq" id="WP_078811823.1">
    <property type="nucleotide sequence ID" value="NZ_FUYE01000002.1"/>
</dbReference>
<dbReference type="EMBL" id="FUYE01000002">
    <property type="protein sequence ID" value="SKA80180.1"/>
    <property type="molecule type" value="Genomic_DNA"/>
</dbReference>
<comment type="similarity">
    <text evidence="5">Belongs to the binding-protein-dependent transport system permease family.</text>
</comment>
<feature type="transmembrane region" description="Helical" evidence="5">
    <location>
        <begin position="365"/>
        <end position="382"/>
    </location>
</feature>
<dbReference type="GO" id="GO:0042884">
    <property type="term" value="P:microcin transport"/>
    <property type="evidence" value="ECO:0007669"/>
    <property type="project" value="TreeGrafter"/>
</dbReference>
<feature type="domain" description="ABC transmembrane type-1" evidence="6">
    <location>
        <begin position="304"/>
        <end position="492"/>
    </location>
</feature>
<evidence type="ECO:0000259" key="6">
    <source>
        <dbReference type="PROSITE" id="PS50928"/>
    </source>
</evidence>
<accession>A0A1T4WS44</accession>
<sequence length="504" mass="56049">MSPRTTGYLSVGFAVLSALFQGLGFQVPVFKIPFLGGPWPGWILLALLTVMGLRLILRPQREWQFSPLTLKQIRRFRSIRRGYISFLILLGLAGLASLDNLVVGKRALIVRYAGEFYFPFLRGDFLPGKTFGFETEAETDYRELQTRSRRENKGDWVILPLVPFATKLDAPPIIEELEMHGDKLSLKEGGLPLNGTAYTVFANNPDQKRQEFQFRRGLKHGDFRGWNEKGEQVEKGRYENGQRVAYTDFSDGQAAALESQAGSVWQRLVYPPSYPSAAHRHYLGTNTTGQDVLAMLFGGWQQALVAAVLYVSAVFVIGIFVGGALGYFGGWVDITVQRFMEIWSVLPFLFVVAIISSLITPSLTVLVAVIAAFGWMGTTSYLRTAVFREKARDYVAAARLLGASTPRIIFRQVLPNVIAILVTLAPFEVAGVITSLAALDFLGFGLPPDEPSWGRLLHEGVDNFSYPWIVSSAFFAMASVLVLVTFVGEAVREAFDPKKFTIYK</sequence>
<dbReference type="PANTHER" id="PTHR30325">
    <property type="entry name" value="MEMBRANE COMPONENT OF ABC TRANSPORTER"/>
    <property type="match status" value="1"/>
</dbReference>
<evidence type="ECO:0000256" key="2">
    <source>
        <dbReference type="ARBA" id="ARBA00022692"/>
    </source>
</evidence>
<dbReference type="Gene3D" id="1.10.3720.10">
    <property type="entry name" value="MetI-like"/>
    <property type="match status" value="1"/>
</dbReference>
<feature type="transmembrane region" description="Helical" evidence="5">
    <location>
        <begin position="303"/>
        <end position="328"/>
    </location>
</feature>